<organism evidence="9 10">
    <name type="scientific">Aphanomyces astaci</name>
    <name type="common">Crayfish plague agent</name>
    <dbReference type="NCBI Taxonomy" id="112090"/>
    <lineage>
        <taxon>Eukaryota</taxon>
        <taxon>Sar</taxon>
        <taxon>Stramenopiles</taxon>
        <taxon>Oomycota</taxon>
        <taxon>Saprolegniomycetes</taxon>
        <taxon>Saprolegniales</taxon>
        <taxon>Verrucalvaceae</taxon>
        <taxon>Aphanomyces</taxon>
    </lineage>
</organism>
<dbReference type="VEuPathDB" id="FungiDB:H257_05321"/>
<dbReference type="PANTHER" id="PTHR11827">
    <property type="entry name" value="SOLUTE CARRIER FAMILY 12, CATION COTRANSPORTERS"/>
    <property type="match status" value="1"/>
</dbReference>
<reference evidence="9 10" key="1">
    <citation type="submission" date="2018-08" db="EMBL/GenBank/DDBJ databases">
        <title>Aphanomyces genome sequencing and annotation.</title>
        <authorList>
            <person name="Minardi D."/>
            <person name="Oidtmann B."/>
            <person name="Van Der Giezen M."/>
            <person name="Studholme D.J."/>
        </authorList>
    </citation>
    <scope>NUCLEOTIDE SEQUENCE [LARGE SCALE GENOMIC DNA]</scope>
    <source>
        <strain evidence="9 10">197901</strain>
    </source>
</reference>
<evidence type="ECO:0000256" key="1">
    <source>
        <dbReference type="ARBA" id="ARBA00004141"/>
    </source>
</evidence>
<dbReference type="Pfam" id="PF00324">
    <property type="entry name" value="AA_permease"/>
    <property type="match status" value="1"/>
</dbReference>
<feature type="transmembrane region" description="Helical" evidence="7">
    <location>
        <begin position="169"/>
        <end position="191"/>
    </location>
</feature>
<keyword evidence="5" id="KW-0040">ANK repeat</keyword>
<dbReference type="InterPro" id="IPR004841">
    <property type="entry name" value="AA-permease/SLC12A_dom"/>
</dbReference>
<dbReference type="PROSITE" id="PS50297">
    <property type="entry name" value="ANK_REP_REGION"/>
    <property type="match status" value="1"/>
</dbReference>
<dbReference type="InterPro" id="IPR036770">
    <property type="entry name" value="Ankyrin_rpt-contain_sf"/>
</dbReference>
<name>A0A397FHN2_APHAT</name>
<dbReference type="InterPro" id="IPR002110">
    <property type="entry name" value="Ankyrin_rpt"/>
</dbReference>
<protein>
    <recommendedName>
        <fullName evidence="8">Amino acid permease/ SLC12A domain-containing protein</fullName>
    </recommendedName>
</protein>
<dbReference type="PANTHER" id="PTHR11827:SF72">
    <property type="entry name" value="GH08340P"/>
    <property type="match status" value="1"/>
</dbReference>
<dbReference type="PROSITE" id="PS50088">
    <property type="entry name" value="ANK_REPEAT"/>
    <property type="match status" value="1"/>
</dbReference>
<feature type="transmembrane region" description="Helical" evidence="7">
    <location>
        <begin position="227"/>
        <end position="246"/>
    </location>
</feature>
<evidence type="ECO:0000256" key="2">
    <source>
        <dbReference type="ARBA" id="ARBA00022692"/>
    </source>
</evidence>
<feature type="repeat" description="ANK" evidence="5">
    <location>
        <begin position="96"/>
        <end position="128"/>
    </location>
</feature>
<comment type="subcellular location">
    <subcellularLocation>
        <location evidence="1">Membrane</location>
        <topology evidence="1">Multi-pass membrane protein</topology>
    </subcellularLocation>
</comment>
<dbReference type="GO" id="GO:0015377">
    <property type="term" value="F:chloride:monoatomic cation symporter activity"/>
    <property type="evidence" value="ECO:0007669"/>
    <property type="project" value="InterPro"/>
</dbReference>
<proteinExistence type="predicted"/>
<dbReference type="EMBL" id="QUTE01007976">
    <property type="protein sequence ID" value="RHZ26912.1"/>
    <property type="molecule type" value="Genomic_DNA"/>
</dbReference>
<dbReference type="SMART" id="SM00248">
    <property type="entry name" value="ANK"/>
    <property type="match status" value="1"/>
</dbReference>
<comment type="caution">
    <text evidence="9">The sequence shown here is derived from an EMBL/GenBank/DDBJ whole genome shotgun (WGS) entry which is preliminary data.</text>
</comment>
<keyword evidence="3 7" id="KW-1133">Transmembrane helix</keyword>
<keyword evidence="4 7" id="KW-0472">Membrane</keyword>
<feature type="domain" description="Amino acid permease/ SLC12A" evidence="8">
    <location>
        <begin position="143"/>
        <end position="286"/>
    </location>
</feature>
<evidence type="ECO:0000256" key="4">
    <source>
        <dbReference type="ARBA" id="ARBA00023136"/>
    </source>
</evidence>
<dbReference type="AlphaFoldDB" id="A0A397FHN2"/>
<keyword evidence="2 7" id="KW-0812">Transmembrane</keyword>
<evidence type="ECO:0000256" key="6">
    <source>
        <dbReference type="SAM" id="MobiDB-lite"/>
    </source>
</evidence>
<dbReference type="Proteomes" id="UP000266196">
    <property type="component" value="Unassembled WGS sequence"/>
</dbReference>
<dbReference type="Pfam" id="PF12796">
    <property type="entry name" value="Ank_2"/>
    <property type="match status" value="1"/>
</dbReference>
<evidence type="ECO:0000313" key="10">
    <source>
        <dbReference type="Proteomes" id="UP000266196"/>
    </source>
</evidence>
<dbReference type="Gene3D" id="1.20.1740.10">
    <property type="entry name" value="Amino acid/polyamine transporter I"/>
    <property type="match status" value="1"/>
</dbReference>
<sequence length="581" mass="63629">MVLLSKLTLPGNDKHGKPNKTPITQLSASQCIQWLNPRRQAHGLAMYNATASHKSPTVDQLRSEIVDAVQNGTYSQCVQYYVTHGVAADTVEFGYPHQTPLHYATAGGNLAMVEYLLANGGNLLAVDSNGNRFGCLGQGSAHGDEPQYAVAFTALLSFVFIFIGDLDVLAPICTSFFCVAYAAVNFTSLVLQVTGVPNFRPTFRYSCWPLSLAGVVLNLSVMIYLNAMYAAVTLVIVTALFVYLYLVGPETSWGNVSQALIYHQVRKYLLRLDTRKGHLKFWRPAILFVPPTSHAPSVALCNRLKKGGLYIVGDIVLGEFGPSTTTQASRRLQRWLDVIDDANLKAIPQVLVAPTVRQGYHRQKCVTMFDWQAAAATPDVFVGVLNDAVLLHKNVVVFRHCDKVDAALLVPDAKHSWVRPPRRLWRLDGVVRTVDVWITEPKPWSGTSSHVTLMLQLAHVLQSNVQWKGLPIRLVRVCDDGNDESAEHLIHVASELRIALHPTHALLLPMPGGGAAAAAVEINRLVRDHSRDAALVVMPLADPTVSQPDEFAATIEVLTNGLPPTMMVWSADGESVITTCI</sequence>
<gene>
    <name evidence="9" type="ORF">DYB31_000760</name>
</gene>
<dbReference type="VEuPathDB" id="FungiDB:H257_14560"/>
<evidence type="ECO:0000256" key="7">
    <source>
        <dbReference type="SAM" id="Phobius"/>
    </source>
</evidence>
<feature type="transmembrane region" description="Helical" evidence="7">
    <location>
        <begin position="203"/>
        <end position="221"/>
    </location>
</feature>
<accession>A0A397FHN2</accession>
<evidence type="ECO:0000256" key="3">
    <source>
        <dbReference type="ARBA" id="ARBA00022989"/>
    </source>
</evidence>
<dbReference type="GO" id="GO:0016020">
    <property type="term" value="C:membrane"/>
    <property type="evidence" value="ECO:0007669"/>
    <property type="project" value="UniProtKB-SubCell"/>
</dbReference>
<dbReference type="InterPro" id="IPR004842">
    <property type="entry name" value="SLC12A_fam"/>
</dbReference>
<evidence type="ECO:0000313" key="9">
    <source>
        <dbReference type="EMBL" id="RHZ26912.1"/>
    </source>
</evidence>
<dbReference type="SUPFAM" id="SSF48403">
    <property type="entry name" value="Ankyrin repeat"/>
    <property type="match status" value="1"/>
</dbReference>
<evidence type="ECO:0000259" key="8">
    <source>
        <dbReference type="Pfam" id="PF00324"/>
    </source>
</evidence>
<evidence type="ECO:0000256" key="5">
    <source>
        <dbReference type="PROSITE-ProRule" id="PRU00023"/>
    </source>
</evidence>
<feature type="region of interest" description="Disordered" evidence="6">
    <location>
        <begin position="1"/>
        <end position="22"/>
    </location>
</feature>